<dbReference type="EMBL" id="JRNE01000040">
    <property type="protein sequence ID" value="KGF17359.1"/>
    <property type="molecule type" value="Genomic_DNA"/>
</dbReference>
<comment type="caution">
    <text evidence="1">The sequence shown here is derived from an EMBL/GenBank/DDBJ whole genome shotgun (WGS) entry which is preliminary data.</text>
</comment>
<dbReference type="Proteomes" id="UP000029548">
    <property type="component" value="Unassembled WGS sequence"/>
</dbReference>
<evidence type="ECO:0000313" key="2">
    <source>
        <dbReference type="Proteomes" id="UP000029548"/>
    </source>
</evidence>
<dbReference type="AlphaFoldDB" id="A0A096A939"/>
<dbReference type="eggNOG" id="ENOG5030P4U">
    <property type="taxonomic scope" value="Bacteria"/>
</dbReference>
<proteinExistence type="predicted"/>
<evidence type="ECO:0008006" key="3">
    <source>
        <dbReference type="Google" id="ProtNLM"/>
    </source>
</evidence>
<accession>A0A096A939</accession>
<protein>
    <recommendedName>
        <fullName evidence="3">Minor tail protein</fullName>
    </recommendedName>
</protein>
<gene>
    <name evidence="1" type="ORF">HMPREF1650_04125</name>
</gene>
<dbReference type="RefSeq" id="WP_052054072.1">
    <property type="nucleotide sequence ID" value="NZ_JRNE01000040.1"/>
</dbReference>
<reference evidence="1 2" key="1">
    <citation type="submission" date="2014-07" db="EMBL/GenBank/DDBJ databases">
        <authorList>
            <person name="McCorrison J."/>
            <person name="Sanka R."/>
            <person name="Torralba M."/>
            <person name="Gillis M."/>
            <person name="Haft D.H."/>
            <person name="Methe B."/>
            <person name="Sutton G."/>
            <person name="Nelson K.E."/>
        </authorList>
    </citation>
    <scope>NUCLEOTIDE SEQUENCE [LARGE SCALE GENOMIC DNA]</scope>
    <source>
        <strain evidence="1 2">DNF00450</strain>
    </source>
</reference>
<sequence>MADTTTQIIIEMHDGRRWVIHGPGAHPNLRLMRGGLGEFYRTPKATTYKERAGVGGAYFMGSRDLPMRFSLRIDTWGPDFADHMGAFLRGLSTEPGRESTIIYRTDRWGERHLQILLEEAASYRREVDPESLESASYEIPVIAPVPYWTTPTPAHDEWVFQGTGFVGEVEVSNPGDVPLWPRWTLTSPAAWILPDVDFEGEGEPRMVPLRFAPHGRDLLVQTRPGEELIVATDGTLDAWMGDGPVHFLHPIPPHTPPTRIPVAVDPIPGLPWHLPMEWKHWIAMRLHQFLKDIGVDAFMQKTPDEIGDEIAGWIRGATPEWVPTIGDGLIAELTGKVFADAIREHYGTWGNVRGVVAQVELEYRWEAPWG</sequence>
<organism evidence="1 2">
    <name type="scientific">Corynebacterium freneyi DNF00450</name>
    <dbReference type="NCBI Taxonomy" id="1287475"/>
    <lineage>
        <taxon>Bacteria</taxon>
        <taxon>Bacillati</taxon>
        <taxon>Actinomycetota</taxon>
        <taxon>Actinomycetes</taxon>
        <taxon>Mycobacteriales</taxon>
        <taxon>Corynebacteriaceae</taxon>
        <taxon>Corynebacterium</taxon>
    </lineage>
</organism>
<name>A0A096A939_9CORY</name>
<evidence type="ECO:0000313" key="1">
    <source>
        <dbReference type="EMBL" id="KGF17359.1"/>
    </source>
</evidence>